<name>A0AA97F915_9SPHN</name>
<dbReference type="SMART" id="SM00564">
    <property type="entry name" value="PQQ"/>
    <property type="match status" value="5"/>
</dbReference>
<dbReference type="GO" id="GO:0020037">
    <property type="term" value="F:heme binding"/>
    <property type="evidence" value="ECO:0007669"/>
    <property type="project" value="InterPro"/>
</dbReference>
<keyword evidence="8 12" id="KW-0408">Iron</keyword>
<keyword evidence="16" id="KW-1185">Reference proteome</keyword>
<dbReference type="GO" id="GO:0016020">
    <property type="term" value="C:membrane"/>
    <property type="evidence" value="ECO:0007669"/>
    <property type="project" value="InterPro"/>
</dbReference>
<keyword evidence="4" id="KW-0732">Signal</keyword>
<keyword evidence="5 12" id="KW-0106">Calcium</keyword>
<comment type="cofactor">
    <cofactor evidence="11">
        <name>pyrroloquinoline quinone</name>
        <dbReference type="ChEBI" id="CHEBI:58442"/>
    </cofactor>
    <text evidence="11">Binds 1 PQQ group per subunit.</text>
</comment>
<sequence length="736" mass="78987">MAIRGWNQIGMVAAAIALPLTLGACEQLNSDGGGTEKTVGSTMVDGEYLKTGGDGSNWAAIGFSYDEQRYSPLKQINTENVSELGLIFHVDLPDARGQEATPVVVDGIIYISTAWSKVMAVDARNGETLWSFDPEVDKKVAVNACCDVVNRGVAVYQGKVFVGTLDGRLIALDAGTGARLWSKQTTDQSKPYTITGAPRVVKDMVLIGNGGAEFGVRGYISAYDIENGNMKWRFYTVPNPDGEPDGAASDEVMQQAAARTWSDAGEWKESGGGGTVWDAIVYDHELDQLYIGVGNGNPWNHGLRSNGEGDNLFLSSVVALKPDSGEYLWHYQETPAETWDFTATQPIILADLTIEGEERKVLMQAPKNGFFFVIDRTDGSLISANPFIEGINWAEGYDMETGRPIENPAARFYKTGELFVSLPSALGAHNWHPMSYNPEAGLVYIPAQKIASGYLAPLTELDGQRKSLGFNTGGSNEAISMPDDINFMKAAIAATTGQLVAYDPAKGEVAWTVDHQTPWNGGTMTTAGGLVFQGTSLGEMRAYDAKTGEQLWSWDSQSGILGGASTFLVDGEQHIAFLTSKGGAFPLVAGPAGGAANPVPNIPRLIVMKLGGKSTLPDLPPADTPDWSKIPEQFATEPQIAEGRQLYLRYCLVCHGDNAVGGGVLPDLRRSGVLGDKETWQSIVHDGALSQNGMVAFEPVMSKDEIETIRGYVINRAEWGRTVAEAESAEENSAGN</sequence>
<feature type="active site" description="Proton acceptor" evidence="10">
    <location>
        <position position="340"/>
    </location>
</feature>
<dbReference type="Gene3D" id="2.140.10.10">
    <property type="entry name" value="Quinoprotein alcohol dehydrogenase-like superfamily"/>
    <property type="match status" value="1"/>
</dbReference>
<dbReference type="NCBIfam" id="TIGR03075">
    <property type="entry name" value="PQQ_enz_alc_DH"/>
    <property type="match status" value="1"/>
</dbReference>
<keyword evidence="2 11" id="KW-0349">Heme</keyword>
<evidence type="ECO:0000313" key="16">
    <source>
        <dbReference type="Proteomes" id="UP001302429"/>
    </source>
</evidence>
<evidence type="ECO:0000259" key="14">
    <source>
        <dbReference type="PROSITE" id="PS51007"/>
    </source>
</evidence>
<evidence type="ECO:0000256" key="11">
    <source>
        <dbReference type="PIRSR" id="PIRSR617512-2"/>
    </source>
</evidence>
<feature type="domain" description="Cytochrome c" evidence="14">
    <location>
        <begin position="638"/>
        <end position="717"/>
    </location>
</feature>
<dbReference type="GO" id="GO:0009055">
    <property type="term" value="F:electron transfer activity"/>
    <property type="evidence" value="ECO:0007669"/>
    <property type="project" value="InterPro"/>
</dbReference>
<dbReference type="InterPro" id="IPR011047">
    <property type="entry name" value="Quinoprotein_ADH-like_sf"/>
</dbReference>
<dbReference type="SUPFAM" id="SSF46626">
    <property type="entry name" value="Cytochrome c"/>
    <property type="match status" value="1"/>
</dbReference>
<keyword evidence="3 12" id="KW-0479">Metal-binding</keyword>
<evidence type="ECO:0000256" key="12">
    <source>
        <dbReference type="PIRSR" id="PIRSR617512-3"/>
    </source>
</evidence>
<feature type="binding site" evidence="11">
    <location>
        <begin position="211"/>
        <end position="212"/>
    </location>
    <ligand>
        <name>pyrroloquinoline quinone</name>
        <dbReference type="ChEBI" id="CHEBI:58442"/>
    </ligand>
</feature>
<dbReference type="Proteomes" id="UP001302429">
    <property type="component" value="Chromosome"/>
</dbReference>
<feature type="binding site" evidence="12">
    <location>
        <position position="340"/>
    </location>
    <ligand>
        <name>Ca(2+)</name>
        <dbReference type="ChEBI" id="CHEBI:29108"/>
    </ligand>
</feature>
<dbReference type="SUPFAM" id="SSF50998">
    <property type="entry name" value="Quinoprotein alcohol dehydrogenase-like"/>
    <property type="match status" value="1"/>
</dbReference>
<feature type="binding site" evidence="12">
    <location>
        <position position="213"/>
    </location>
    <ligand>
        <name>Ca(2+)</name>
        <dbReference type="ChEBI" id="CHEBI:29108"/>
    </ligand>
</feature>
<feature type="binding site" evidence="11">
    <location>
        <position position="275"/>
    </location>
    <ligand>
        <name>pyrroloquinoline quinone</name>
        <dbReference type="ChEBI" id="CHEBI:58442"/>
    </ligand>
</feature>
<keyword evidence="9 13" id="KW-1015">Disulfide bond</keyword>
<feature type="binding site" evidence="11">
    <location>
        <position position="151"/>
    </location>
    <ligand>
        <name>pyrroloquinoline quinone</name>
        <dbReference type="ChEBI" id="CHEBI:58442"/>
    </ligand>
</feature>
<dbReference type="PANTHER" id="PTHR32303">
    <property type="entry name" value="QUINOPROTEIN ALCOHOL DEHYDROGENASE (CYTOCHROME C)"/>
    <property type="match status" value="1"/>
</dbReference>
<dbReference type="InterPro" id="IPR002372">
    <property type="entry name" value="PQQ_rpt_dom"/>
</dbReference>
<evidence type="ECO:0000256" key="7">
    <source>
        <dbReference type="ARBA" id="ARBA00023002"/>
    </source>
</evidence>
<dbReference type="KEGG" id="acoa:RB602_05265"/>
<keyword evidence="6 11" id="KW-0634">PQQ</keyword>
<gene>
    <name evidence="15" type="ORF">RB602_05265</name>
</gene>
<dbReference type="Pfam" id="PF01011">
    <property type="entry name" value="PQQ"/>
    <property type="match status" value="2"/>
</dbReference>
<proteinExistence type="inferred from homology"/>
<evidence type="ECO:0000256" key="13">
    <source>
        <dbReference type="PIRSR" id="PIRSR617512-4"/>
    </source>
</evidence>
<evidence type="ECO:0000256" key="10">
    <source>
        <dbReference type="PIRSR" id="PIRSR617512-1"/>
    </source>
</evidence>
<evidence type="ECO:0000256" key="5">
    <source>
        <dbReference type="ARBA" id="ARBA00022837"/>
    </source>
</evidence>
<dbReference type="CDD" id="cd10279">
    <property type="entry name" value="PQQ_ADH_II"/>
    <property type="match status" value="1"/>
</dbReference>
<dbReference type="InterPro" id="IPR018391">
    <property type="entry name" value="PQQ_b-propeller_rpt"/>
</dbReference>
<dbReference type="GO" id="GO:0016614">
    <property type="term" value="F:oxidoreductase activity, acting on CH-OH group of donors"/>
    <property type="evidence" value="ECO:0007669"/>
    <property type="project" value="InterPro"/>
</dbReference>
<evidence type="ECO:0000256" key="2">
    <source>
        <dbReference type="ARBA" id="ARBA00022617"/>
    </source>
</evidence>
<evidence type="ECO:0000256" key="3">
    <source>
        <dbReference type="ARBA" id="ARBA00022723"/>
    </source>
</evidence>
<comment type="similarity">
    <text evidence="1">Belongs to the bacterial PQQ dehydrogenase family.</text>
</comment>
<protein>
    <submittedName>
        <fullName evidence="15">PQQ-dependent dehydrogenase, methanol/ethanol family</fullName>
    </submittedName>
</protein>
<feature type="binding site" evidence="12">
    <location>
        <position position="295"/>
    </location>
    <ligand>
        <name>Ca(2+)</name>
        <dbReference type="ChEBI" id="CHEBI:29108"/>
    </ligand>
</feature>
<evidence type="ECO:0000256" key="9">
    <source>
        <dbReference type="ARBA" id="ARBA00023157"/>
    </source>
</evidence>
<dbReference type="AlphaFoldDB" id="A0AA97F915"/>
<accession>A0AA97F915</accession>
<dbReference type="GO" id="GO:0005509">
    <property type="term" value="F:calcium ion binding"/>
    <property type="evidence" value="ECO:0007669"/>
    <property type="project" value="InterPro"/>
</dbReference>
<evidence type="ECO:0000256" key="6">
    <source>
        <dbReference type="ARBA" id="ARBA00022891"/>
    </source>
</evidence>
<evidence type="ECO:0000313" key="15">
    <source>
        <dbReference type="EMBL" id="WOE76126.1"/>
    </source>
</evidence>
<reference evidence="15 16" key="1">
    <citation type="submission" date="2023-10" db="EMBL/GenBank/DDBJ databases">
        <title>Complete genome sequence of a Sphingomonadaceae bacterium.</title>
        <authorList>
            <person name="Yan C."/>
        </authorList>
    </citation>
    <scope>NUCLEOTIDE SEQUENCE [LARGE SCALE GENOMIC DNA]</scope>
    <source>
        <strain evidence="15 16">SCSIO 66989</strain>
    </source>
</reference>
<evidence type="ECO:0000256" key="4">
    <source>
        <dbReference type="ARBA" id="ARBA00022729"/>
    </source>
</evidence>
<feature type="binding site" description="axial binding residue" evidence="12">
    <location>
        <position position="694"/>
    </location>
    <ligand>
        <name>heme c</name>
        <dbReference type="ChEBI" id="CHEBI:61717"/>
    </ligand>
    <ligandPart>
        <name>Fe</name>
        <dbReference type="ChEBI" id="CHEBI:18248"/>
    </ligandPart>
</feature>
<comment type="cofactor">
    <cofactor evidence="11">
        <name>heme c</name>
        <dbReference type="ChEBI" id="CHEBI:61717"/>
    </cofactor>
    <text evidence="11">Binds 1 heme c group per subunit.</text>
</comment>
<feature type="binding site" description="covalent" evidence="11">
    <location>
        <position position="654"/>
    </location>
    <ligand>
        <name>heme c</name>
        <dbReference type="ChEBI" id="CHEBI:61717"/>
    </ligand>
</feature>
<feature type="binding site" evidence="11">
    <location>
        <position position="99"/>
    </location>
    <ligand>
        <name>pyrroloquinoline quinone</name>
        <dbReference type="ChEBI" id="CHEBI:58442"/>
    </ligand>
</feature>
<evidence type="ECO:0000256" key="8">
    <source>
        <dbReference type="ARBA" id="ARBA00023004"/>
    </source>
</evidence>
<evidence type="ECO:0000256" key="1">
    <source>
        <dbReference type="ARBA" id="ARBA00008156"/>
    </source>
</evidence>
<feature type="binding site" evidence="11">
    <location>
        <begin position="430"/>
        <end position="431"/>
    </location>
    <ligand>
        <name>pyrroloquinoline quinone</name>
        <dbReference type="ChEBI" id="CHEBI:58442"/>
    </ligand>
</feature>
<dbReference type="PROSITE" id="PS51007">
    <property type="entry name" value="CYTC"/>
    <property type="match status" value="1"/>
</dbReference>
<feature type="binding site" description="axial binding residue" evidence="12">
    <location>
        <position position="655"/>
    </location>
    <ligand>
        <name>heme c</name>
        <dbReference type="ChEBI" id="CHEBI:61717"/>
    </ligand>
    <ligandPart>
        <name>Fe</name>
        <dbReference type="ChEBI" id="CHEBI:18248"/>
    </ligandPart>
</feature>
<dbReference type="Pfam" id="PF13442">
    <property type="entry name" value="Cytochrome_CBB3"/>
    <property type="match status" value="1"/>
</dbReference>
<dbReference type="Gene3D" id="1.10.760.10">
    <property type="entry name" value="Cytochrome c-like domain"/>
    <property type="match status" value="1"/>
</dbReference>
<feature type="disulfide bond" evidence="13">
    <location>
        <begin position="145"/>
        <end position="146"/>
    </location>
</feature>
<dbReference type="InterPro" id="IPR009056">
    <property type="entry name" value="Cyt_c-like_dom"/>
</dbReference>
<feature type="binding site" description="covalent" evidence="11">
    <location>
        <position position="651"/>
    </location>
    <ligand>
        <name>heme c</name>
        <dbReference type="ChEBI" id="CHEBI:61717"/>
    </ligand>
</feature>
<dbReference type="EMBL" id="CP136594">
    <property type="protein sequence ID" value="WOE76126.1"/>
    <property type="molecule type" value="Genomic_DNA"/>
</dbReference>
<dbReference type="PROSITE" id="PS51257">
    <property type="entry name" value="PROKAR_LIPOPROTEIN"/>
    <property type="match status" value="1"/>
</dbReference>
<dbReference type="RefSeq" id="WP_317083602.1">
    <property type="nucleotide sequence ID" value="NZ_CP136594.1"/>
</dbReference>
<keyword evidence="7" id="KW-0560">Oxidoreductase</keyword>
<dbReference type="InterPro" id="IPR017512">
    <property type="entry name" value="PQQ_MeOH/EtOH_DH"/>
</dbReference>
<organism evidence="15 16">
    <name type="scientific">Alterisphingorhabdus coralli</name>
    <dbReference type="NCBI Taxonomy" id="3071408"/>
    <lineage>
        <taxon>Bacteria</taxon>
        <taxon>Pseudomonadati</taxon>
        <taxon>Pseudomonadota</taxon>
        <taxon>Alphaproteobacteria</taxon>
        <taxon>Sphingomonadales</taxon>
        <taxon>Sphingomonadaceae</taxon>
        <taxon>Alterisphingorhabdus (ex Yan et al. 2024)</taxon>
    </lineage>
</organism>
<comment type="cofactor">
    <cofactor evidence="12">
        <name>Ca(2+)</name>
        <dbReference type="ChEBI" id="CHEBI:29108"/>
    </cofactor>
    <text evidence="12">Binds 1 Ca(2+) ion per subunit.</text>
</comment>
<dbReference type="InterPro" id="IPR036909">
    <property type="entry name" value="Cyt_c-like_dom_sf"/>
</dbReference>
<feature type="binding site" evidence="11">
    <location>
        <position position="367"/>
    </location>
    <ligand>
        <name>pyrroloquinoline quinone</name>
        <dbReference type="ChEBI" id="CHEBI:58442"/>
    </ligand>
</feature>
<feature type="binding site" evidence="11">
    <location>
        <position position="195"/>
    </location>
    <ligand>
        <name>pyrroloquinoline quinone</name>
        <dbReference type="ChEBI" id="CHEBI:58442"/>
    </ligand>
</feature>